<keyword evidence="5" id="KW-0328">Glycosyltransferase</keyword>
<dbReference type="InterPro" id="IPR001173">
    <property type="entry name" value="Glyco_trans_2-like"/>
</dbReference>
<accession>A0A1F5WNG8</accession>
<evidence type="ECO:0000256" key="11">
    <source>
        <dbReference type="ARBA" id="ARBA00023136"/>
    </source>
</evidence>
<dbReference type="Proteomes" id="UP000177723">
    <property type="component" value="Unassembled WGS sequence"/>
</dbReference>
<dbReference type="AlphaFoldDB" id="A0A1F5WNG8"/>
<dbReference type="EMBL" id="MFHT01000026">
    <property type="protein sequence ID" value="OGF77252.1"/>
    <property type="molecule type" value="Genomic_DNA"/>
</dbReference>
<dbReference type="PANTHER" id="PTHR10859">
    <property type="entry name" value="GLYCOSYL TRANSFERASE"/>
    <property type="match status" value="1"/>
</dbReference>
<keyword evidence="8" id="KW-0256">Endoplasmic reticulum</keyword>
<evidence type="ECO:0000313" key="15">
    <source>
        <dbReference type="Proteomes" id="UP000177723"/>
    </source>
</evidence>
<evidence type="ECO:0000256" key="5">
    <source>
        <dbReference type="ARBA" id="ARBA00022676"/>
    </source>
</evidence>
<protein>
    <recommendedName>
        <fullName evidence="4">dolichyl-phosphate beta-glucosyltransferase</fullName>
        <ecNumber evidence="4">2.4.1.117</ecNumber>
    </recommendedName>
</protein>
<comment type="similarity">
    <text evidence="3">Belongs to the glycosyltransferase 2 family.</text>
</comment>
<dbReference type="PANTHER" id="PTHR10859:SF91">
    <property type="entry name" value="DOLICHYL-PHOSPHATE BETA-GLUCOSYLTRANSFERASE"/>
    <property type="match status" value="1"/>
</dbReference>
<dbReference type="EC" id="2.4.1.117" evidence="4"/>
<evidence type="ECO:0000259" key="13">
    <source>
        <dbReference type="Pfam" id="PF00535"/>
    </source>
</evidence>
<dbReference type="InterPro" id="IPR029044">
    <property type="entry name" value="Nucleotide-diphossugar_trans"/>
</dbReference>
<proteinExistence type="inferred from homology"/>
<keyword evidence="7" id="KW-0812">Transmembrane</keyword>
<dbReference type="SUPFAM" id="SSF53448">
    <property type="entry name" value="Nucleotide-diphospho-sugar transferases"/>
    <property type="match status" value="1"/>
</dbReference>
<evidence type="ECO:0000256" key="6">
    <source>
        <dbReference type="ARBA" id="ARBA00022679"/>
    </source>
</evidence>
<evidence type="ECO:0000256" key="9">
    <source>
        <dbReference type="ARBA" id="ARBA00022968"/>
    </source>
</evidence>
<dbReference type="GO" id="GO:0006487">
    <property type="term" value="P:protein N-linked glycosylation"/>
    <property type="evidence" value="ECO:0007669"/>
    <property type="project" value="TreeGrafter"/>
</dbReference>
<name>A0A1F5WNG8_9BACT</name>
<evidence type="ECO:0000256" key="8">
    <source>
        <dbReference type="ARBA" id="ARBA00022824"/>
    </source>
</evidence>
<keyword evidence="10" id="KW-1133">Transmembrane helix</keyword>
<dbReference type="CDD" id="cd04188">
    <property type="entry name" value="DPG_synthase"/>
    <property type="match status" value="1"/>
</dbReference>
<evidence type="ECO:0000256" key="7">
    <source>
        <dbReference type="ARBA" id="ARBA00022692"/>
    </source>
</evidence>
<gene>
    <name evidence="14" type="ORF">A3F23_01220</name>
</gene>
<evidence type="ECO:0000256" key="1">
    <source>
        <dbReference type="ARBA" id="ARBA00004389"/>
    </source>
</evidence>
<evidence type="ECO:0000256" key="2">
    <source>
        <dbReference type="ARBA" id="ARBA00004922"/>
    </source>
</evidence>
<evidence type="ECO:0000256" key="10">
    <source>
        <dbReference type="ARBA" id="ARBA00022989"/>
    </source>
</evidence>
<organism evidence="14 15">
    <name type="scientific">Candidatus Giovannonibacteria bacterium RIFCSPHIGHO2_12_FULL_43_15</name>
    <dbReference type="NCBI Taxonomy" id="1798341"/>
    <lineage>
        <taxon>Bacteria</taxon>
        <taxon>Candidatus Giovannoniibacteriota</taxon>
    </lineage>
</organism>
<evidence type="ECO:0000256" key="4">
    <source>
        <dbReference type="ARBA" id="ARBA00012583"/>
    </source>
</evidence>
<comment type="pathway">
    <text evidence="2">Protein modification; protein glycosylation.</text>
</comment>
<evidence type="ECO:0000256" key="12">
    <source>
        <dbReference type="ARBA" id="ARBA00045097"/>
    </source>
</evidence>
<dbReference type="GO" id="GO:0004581">
    <property type="term" value="F:dolichyl-phosphate beta-glucosyltransferase activity"/>
    <property type="evidence" value="ECO:0007669"/>
    <property type="project" value="UniProtKB-EC"/>
</dbReference>
<dbReference type="InterPro" id="IPR035518">
    <property type="entry name" value="DPG_synthase"/>
</dbReference>
<keyword evidence="6" id="KW-0808">Transferase</keyword>
<sequence length="244" mass="27939">MTLSIIIPLFNEESRFSKTANYMEEFLINQKLFEKIDLIFVNDGSTDKTLENIKNFSMRHNAAVLSYEKNRGKGYAVRAGMSTAKGDYALFMDADMSTEPREIEKFLGAMQGGTPVIIGSRRSKGSNVLVSQPLYRTIMGMVFTAFANIMMGMRIPDFTCGFKCFSRRAREEIFPRSLIDRWSFDTEILFLAKLKGFEIAAVPVTWQNDAVTTVRLGRDTIGSLFDLIRIRWHYALGRYKKRKL</sequence>
<comment type="catalytic activity">
    <reaction evidence="12">
        <text>a di-trans,poly-cis-dolichyl phosphate + UDP-alpha-D-glucose = a di-trans,poly-cis-dolichyl beta-D-glucosyl phosphate + UDP</text>
        <dbReference type="Rhea" id="RHEA:15401"/>
        <dbReference type="Rhea" id="RHEA-COMP:19498"/>
        <dbReference type="Rhea" id="RHEA-COMP:19502"/>
        <dbReference type="ChEBI" id="CHEBI:57525"/>
        <dbReference type="ChEBI" id="CHEBI:57683"/>
        <dbReference type="ChEBI" id="CHEBI:58223"/>
        <dbReference type="ChEBI" id="CHEBI:58885"/>
        <dbReference type="EC" id="2.4.1.117"/>
    </reaction>
    <physiologicalReaction direction="left-to-right" evidence="12">
        <dbReference type="Rhea" id="RHEA:15402"/>
    </physiologicalReaction>
</comment>
<reference evidence="14 15" key="1">
    <citation type="journal article" date="2016" name="Nat. Commun.">
        <title>Thousands of microbial genomes shed light on interconnected biogeochemical processes in an aquifer system.</title>
        <authorList>
            <person name="Anantharaman K."/>
            <person name="Brown C.T."/>
            <person name="Hug L.A."/>
            <person name="Sharon I."/>
            <person name="Castelle C.J."/>
            <person name="Probst A.J."/>
            <person name="Thomas B.C."/>
            <person name="Singh A."/>
            <person name="Wilkins M.J."/>
            <person name="Karaoz U."/>
            <person name="Brodie E.L."/>
            <person name="Williams K.H."/>
            <person name="Hubbard S.S."/>
            <person name="Banfield J.F."/>
        </authorList>
    </citation>
    <scope>NUCLEOTIDE SEQUENCE [LARGE SCALE GENOMIC DNA]</scope>
</reference>
<keyword evidence="9" id="KW-0735">Signal-anchor</keyword>
<evidence type="ECO:0000256" key="3">
    <source>
        <dbReference type="ARBA" id="ARBA00006739"/>
    </source>
</evidence>
<feature type="domain" description="Glycosyltransferase 2-like" evidence="13">
    <location>
        <begin position="4"/>
        <end position="174"/>
    </location>
</feature>
<dbReference type="Pfam" id="PF00535">
    <property type="entry name" value="Glycos_transf_2"/>
    <property type="match status" value="1"/>
</dbReference>
<comment type="subcellular location">
    <subcellularLocation>
        <location evidence="1">Endoplasmic reticulum membrane</location>
        <topology evidence="1">Single-pass membrane protein</topology>
    </subcellularLocation>
</comment>
<keyword evidence="11" id="KW-0472">Membrane</keyword>
<comment type="caution">
    <text evidence="14">The sequence shown here is derived from an EMBL/GenBank/DDBJ whole genome shotgun (WGS) entry which is preliminary data.</text>
</comment>
<dbReference type="Gene3D" id="3.90.550.10">
    <property type="entry name" value="Spore Coat Polysaccharide Biosynthesis Protein SpsA, Chain A"/>
    <property type="match status" value="1"/>
</dbReference>
<evidence type="ECO:0000313" key="14">
    <source>
        <dbReference type="EMBL" id="OGF77252.1"/>
    </source>
</evidence>